<comment type="caution">
    <text evidence="2">The sequence shown here is derived from an EMBL/GenBank/DDBJ whole genome shotgun (WGS) entry which is preliminary data.</text>
</comment>
<evidence type="ECO:0000313" key="3">
    <source>
        <dbReference type="Proteomes" id="UP000249056"/>
    </source>
</evidence>
<dbReference type="OrthoDB" id="5329631at2759"/>
<feature type="compositionally biased region" description="Polar residues" evidence="1">
    <location>
        <begin position="1"/>
        <end position="11"/>
    </location>
</feature>
<name>A0A395J4V8_9HELO</name>
<feature type="region of interest" description="Disordered" evidence="1">
    <location>
        <begin position="1"/>
        <end position="82"/>
    </location>
</feature>
<keyword evidence="3" id="KW-1185">Reference proteome</keyword>
<dbReference type="AlphaFoldDB" id="A0A395J4V8"/>
<protein>
    <submittedName>
        <fullName evidence="2">Uncharacterized protein</fullName>
    </submittedName>
</protein>
<organism evidence="2 3">
    <name type="scientific">Monilinia fructigena</name>
    <dbReference type="NCBI Taxonomy" id="38457"/>
    <lineage>
        <taxon>Eukaryota</taxon>
        <taxon>Fungi</taxon>
        <taxon>Dikarya</taxon>
        <taxon>Ascomycota</taxon>
        <taxon>Pezizomycotina</taxon>
        <taxon>Leotiomycetes</taxon>
        <taxon>Helotiales</taxon>
        <taxon>Sclerotiniaceae</taxon>
        <taxon>Monilinia</taxon>
    </lineage>
</organism>
<dbReference type="Proteomes" id="UP000249056">
    <property type="component" value="Unassembled WGS sequence"/>
</dbReference>
<reference evidence="2 3" key="1">
    <citation type="submission" date="2018-06" db="EMBL/GenBank/DDBJ databases">
        <title>Genome Sequence of the Brown Rot Fungal Pathogen Monilinia fructigena.</title>
        <authorList>
            <person name="Landi L."/>
            <person name="De Miccolis Angelini R.M."/>
            <person name="Pollastro S."/>
            <person name="Abate D."/>
            <person name="Faretra F."/>
            <person name="Romanazzi G."/>
        </authorList>
    </citation>
    <scope>NUCLEOTIDE SEQUENCE [LARGE SCALE GENOMIC DNA]</scope>
    <source>
        <strain evidence="2 3">Mfrg269</strain>
    </source>
</reference>
<evidence type="ECO:0000256" key="1">
    <source>
        <dbReference type="SAM" id="MobiDB-lite"/>
    </source>
</evidence>
<dbReference type="EMBL" id="QKRW01000009">
    <property type="protein sequence ID" value="RAL65679.1"/>
    <property type="molecule type" value="Genomic_DNA"/>
</dbReference>
<evidence type="ECO:0000313" key="2">
    <source>
        <dbReference type="EMBL" id="RAL65679.1"/>
    </source>
</evidence>
<accession>A0A395J4V8</accession>
<dbReference type="InterPro" id="IPR004242">
    <property type="entry name" value="Transposase_21"/>
</dbReference>
<feature type="compositionally biased region" description="Acidic residues" evidence="1">
    <location>
        <begin position="63"/>
        <end position="73"/>
    </location>
</feature>
<sequence length="162" mass="17515">MLGESSASTRGCSPANADVVESDYGGTFDEGSPGSDGIELQYEPEGELSGQWRSEEEAAMASDEIDGDFDEEYGNGSTEGITMEETIGPTDVALQMQLDGFEVTRKQAHSATSVMMVNLNLKPDKRFKSENVLISMIIPGPKAYDDLNSFLAPLVDELNFTE</sequence>
<proteinExistence type="predicted"/>
<dbReference type="Pfam" id="PF02992">
    <property type="entry name" value="Transposase_21"/>
    <property type="match status" value="1"/>
</dbReference>
<gene>
    <name evidence="2" type="ORF">DID88_005347</name>
</gene>